<evidence type="ECO:0000313" key="10">
    <source>
        <dbReference type="Proteomes" id="UP000541558"/>
    </source>
</evidence>
<dbReference type="InterPro" id="IPR044831">
    <property type="entry name" value="Ccp1-like"/>
</dbReference>
<dbReference type="SUPFAM" id="SSF48113">
    <property type="entry name" value="Heme-dependent peroxidases"/>
    <property type="match status" value="1"/>
</dbReference>
<dbReference type="InterPro" id="IPR002016">
    <property type="entry name" value="Haem_peroxidase"/>
</dbReference>
<evidence type="ECO:0000256" key="7">
    <source>
        <dbReference type="RuleBase" id="RU363051"/>
    </source>
</evidence>
<dbReference type="PRINTS" id="PR00458">
    <property type="entry name" value="PEROXIDASE"/>
</dbReference>
<comment type="similarity">
    <text evidence="6">Belongs to the peroxidase family.</text>
</comment>
<dbReference type="Gene3D" id="1.10.520.10">
    <property type="match status" value="1"/>
</dbReference>
<gene>
    <name evidence="9" type="ORF">D9611_010951</name>
</gene>
<protein>
    <recommendedName>
        <fullName evidence="7">Peroxidase</fullName>
        <ecNumber evidence="7">1.11.1.-</ecNumber>
    </recommendedName>
</protein>
<keyword evidence="5" id="KW-0408">Iron</keyword>
<evidence type="ECO:0000256" key="6">
    <source>
        <dbReference type="RuleBase" id="RU004241"/>
    </source>
</evidence>
<dbReference type="Pfam" id="PF00141">
    <property type="entry name" value="peroxidase"/>
    <property type="match status" value="1"/>
</dbReference>
<dbReference type="PANTHER" id="PTHR31356">
    <property type="entry name" value="THYLAKOID LUMENAL 29 KDA PROTEIN, CHLOROPLASTIC-RELATED"/>
    <property type="match status" value="1"/>
</dbReference>
<evidence type="ECO:0000256" key="5">
    <source>
        <dbReference type="ARBA" id="ARBA00023004"/>
    </source>
</evidence>
<dbReference type="Gene3D" id="1.10.420.10">
    <property type="entry name" value="Peroxidase, domain 2"/>
    <property type="match status" value="1"/>
</dbReference>
<dbReference type="GO" id="GO:0046872">
    <property type="term" value="F:metal ion binding"/>
    <property type="evidence" value="ECO:0007669"/>
    <property type="project" value="UniProtKB-UniRule"/>
</dbReference>
<dbReference type="PANTHER" id="PTHR31356:SF53">
    <property type="entry name" value="HEME PEROXIDASE"/>
    <property type="match status" value="1"/>
</dbReference>
<dbReference type="GO" id="GO:0042744">
    <property type="term" value="P:hydrogen peroxide catabolic process"/>
    <property type="evidence" value="ECO:0007669"/>
    <property type="project" value="TreeGrafter"/>
</dbReference>
<dbReference type="Proteomes" id="UP000541558">
    <property type="component" value="Unassembled WGS sequence"/>
</dbReference>
<dbReference type="GO" id="GO:0004601">
    <property type="term" value="F:peroxidase activity"/>
    <property type="evidence" value="ECO:0007669"/>
    <property type="project" value="UniProtKB-KW"/>
</dbReference>
<accession>A0A8H5C565</accession>
<dbReference type="EC" id="1.11.1.-" evidence="7"/>
<dbReference type="PROSITE" id="PS50873">
    <property type="entry name" value="PEROXIDASE_4"/>
    <property type="match status" value="1"/>
</dbReference>
<dbReference type="AlphaFoldDB" id="A0A8H5C565"/>
<keyword evidence="2" id="KW-0349">Heme</keyword>
<evidence type="ECO:0000256" key="1">
    <source>
        <dbReference type="ARBA" id="ARBA00022559"/>
    </source>
</evidence>
<dbReference type="InterPro" id="IPR010255">
    <property type="entry name" value="Haem_peroxidase_sf"/>
</dbReference>
<keyword evidence="1 7" id="KW-0575">Peroxidase</keyword>
<dbReference type="GO" id="GO:0000302">
    <property type="term" value="P:response to reactive oxygen species"/>
    <property type="evidence" value="ECO:0007669"/>
    <property type="project" value="TreeGrafter"/>
</dbReference>
<feature type="domain" description="Plant heme peroxidase family profile" evidence="8">
    <location>
        <begin position="96"/>
        <end position="365"/>
    </location>
</feature>
<organism evidence="9 10">
    <name type="scientific">Ephemerocybe angulata</name>
    <dbReference type="NCBI Taxonomy" id="980116"/>
    <lineage>
        <taxon>Eukaryota</taxon>
        <taxon>Fungi</taxon>
        <taxon>Dikarya</taxon>
        <taxon>Basidiomycota</taxon>
        <taxon>Agaricomycotina</taxon>
        <taxon>Agaricomycetes</taxon>
        <taxon>Agaricomycetidae</taxon>
        <taxon>Agaricales</taxon>
        <taxon>Agaricineae</taxon>
        <taxon>Psathyrellaceae</taxon>
        <taxon>Ephemerocybe</taxon>
    </lineage>
</organism>
<evidence type="ECO:0000256" key="4">
    <source>
        <dbReference type="ARBA" id="ARBA00023002"/>
    </source>
</evidence>
<name>A0A8H5C565_9AGAR</name>
<evidence type="ECO:0000256" key="3">
    <source>
        <dbReference type="ARBA" id="ARBA00022723"/>
    </source>
</evidence>
<proteinExistence type="inferred from homology"/>
<keyword evidence="10" id="KW-1185">Reference proteome</keyword>
<sequence>MCKPIGSKSNGIKSTQTMKTIKFLAAAALGSALALLAAAQGGQQRWPDYRGNELESLWLEGSAEPGWPTMLVSARARFTNLISGCRARLDSESEGAAEWIRAAFHDMATHNVNGDGLGGLDRSLLYELDRPENAGGSLAQAMKDLSVITRYISGADIIALGVVHSVVECGGLLIPFRGGRIDATEAGPKGVPEVTQTLEEHTEKFRKQGFNKTEMIELVACGHTLGGVGANDFPEIVSGDVDRVSRPRHINFDSTSRKFDNAVVTEYLKGTTKNILVVHPNATIVSDKRIFESDGNRTMETLADEKIFQTRCRDLFEKMINTVPKDVELTDVFAPIKAKVGRSYLTFNQTMGLHTEIRFLTKNENRRVTLKWEDRASGGQVHSAAPFDVSETLHSATAKQFGITPIHYWFNPTIDPTTSISRFWFEVDEGTGGQPDLYDNGGAGFPIAQDKVIWARDLSYYAPDRFSDHWWSFTVAIRNDASAISNVSANVEVFIADEKLNFVKSTVALERDTNLTTVAGFDFYTFRPTEKVNDRMFFDVAATIGGETVTEEYLNNYWVTVLNKGT</sequence>
<dbReference type="GO" id="GO:0020037">
    <property type="term" value="F:heme binding"/>
    <property type="evidence" value="ECO:0007669"/>
    <property type="project" value="UniProtKB-UniRule"/>
</dbReference>
<evidence type="ECO:0000256" key="2">
    <source>
        <dbReference type="ARBA" id="ARBA00022617"/>
    </source>
</evidence>
<keyword evidence="3" id="KW-0479">Metal-binding</keyword>
<reference evidence="9 10" key="1">
    <citation type="journal article" date="2020" name="ISME J.">
        <title>Uncovering the hidden diversity of litter-decomposition mechanisms in mushroom-forming fungi.</title>
        <authorList>
            <person name="Floudas D."/>
            <person name="Bentzer J."/>
            <person name="Ahren D."/>
            <person name="Johansson T."/>
            <person name="Persson P."/>
            <person name="Tunlid A."/>
        </authorList>
    </citation>
    <scope>NUCLEOTIDE SEQUENCE [LARGE SCALE GENOMIC DNA]</scope>
    <source>
        <strain evidence="9 10">CBS 175.51</strain>
    </source>
</reference>
<dbReference type="OrthoDB" id="5985073at2759"/>
<dbReference type="GO" id="GO:0034599">
    <property type="term" value="P:cellular response to oxidative stress"/>
    <property type="evidence" value="ECO:0007669"/>
    <property type="project" value="InterPro"/>
</dbReference>
<evidence type="ECO:0000313" key="9">
    <source>
        <dbReference type="EMBL" id="KAF5335178.1"/>
    </source>
</evidence>
<comment type="caution">
    <text evidence="9">The sequence shown here is derived from an EMBL/GenBank/DDBJ whole genome shotgun (WGS) entry which is preliminary data.</text>
</comment>
<evidence type="ECO:0000259" key="8">
    <source>
        <dbReference type="PROSITE" id="PS50873"/>
    </source>
</evidence>
<dbReference type="EMBL" id="JAACJK010000064">
    <property type="protein sequence ID" value="KAF5335178.1"/>
    <property type="molecule type" value="Genomic_DNA"/>
</dbReference>
<keyword evidence="4 7" id="KW-0560">Oxidoreductase</keyword>